<comment type="subcellular location">
    <subcellularLocation>
        <location evidence="1">Endoplasmic reticulum membrane</location>
        <topology evidence="1">Multi-pass membrane protein</topology>
    </subcellularLocation>
</comment>
<feature type="region of interest" description="Disordered" evidence="7">
    <location>
        <begin position="1"/>
        <end position="85"/>
    </location>
</feature>
<proteinExistence type="inferred from homology"/>
<reference evidence="9 10" key="1">
    <citation type="journal article" date="2016" name="Genome Biol. Evol.">
        <title>Divergent and convergent evolution of fungal pathogenicity.</title>
        <authorList>
            <person name="Shang Y."/>
            <person name="Xiao G."/>
            <person name="Zheng P."/>
            <person name="Cen K."/>
            <person name="Zhan S."/>
            <person name="Wang C."/>
        </authorList>
    </citation>
    <scope>NUCLEOTIDE SEQUENCE [LARGE SCALE GENOMIC DNA]</scope>
    <source>
        <strain evidence="9 10">ARSEF 7405</strain>
    </source>
</reference>
<evidence type="ECO:0000313" key="9">
    <source>
        <dbReference type="EMBL" id="KZZ97055.1"/>
    </source>
</evidence>
<feature type="compositionally biased region" description="Basic and acidic residues" evidence="7">
    <location>
        <begin position="15"/>
        <end position="35"/>
    </location>
</feature>
<comment type="caution">
    <text evidence="9">The sequence shown here is derived from an EMBL/GenBank/DDBJ whole genome shotgun (WGS) entry which is preliminary data.</text>
</comment>
<dbReference type="AlphaFoldDB" id="A0A168CVB9"/>
<feature type="transmembrane region" description="Helical" evidence="8">
    <location>
        <begin position="397"/>
        <end position="414"/>
    </location>
</feature>
<organism evidence="9 10">
    <name type="scientific">Ascosphaera apis ARSEF 7405</name>
    <dbReference type="NCBI Taxonomy" id="392613"/>
    <lineage>
        <taxon>Eukaryota</taxon>
        <taxon>Fungi</taxon>
        <taxon>Dikarya</taxon>
        <taxon>Ascomycota</taxon>
        <taxon>Pezizomycotina</taxon>
        <taxon>Eurotiomycetes</taxon>
        <taxon>Eurotiomycetidae</taxon>
        <taxon>Onygenales</taxon>
        <taxon>Ascosphaeraceae</taxon>
        <taxon>Ascosphaera</taxon>
    </lineage>
</organism>
<evidence type="ECO:0000256" key="2">
    <source>
        <dbReference type="ARBA" id="ARBA00007475"/>
    </source>
</evidence>
<feature type="transmembrane region" description="Helical" evidence="8">
    <location>
        <begin position="446"/>
        <end position="466"/>
    </location>
</feature>
<comment type="similarity">
    <text evidence="2">Belongs to the INSIG family.</text>
</comment>
<evidence type="ECO:0000256" key="3">
    <source>
        <dbReference type="ARBA" id="ARBA00022692"/>
    </source>
</evidence>
<accession>A0A168CVB9</accession>
<dbReference type="GO" id="GO:0016126">
    <property type="term" value="P:sterol biosynthetic process"/>
    <property type="evidence" value="ECO:0007669"/>
    <property type="project" value="TreeGrafter"/>
</dbReference>
<evidence type="ECO:0000256" key="4">
    <source>
        <dbReference type="ARBA" id="ARBA00022824"/>
    </source>
</evidence>
<dbReference type="PANTHER" id="PTHR15301:SF3">
    <property type="entry name" value="PROTEIN NSG1-RELATED"/>
    <property type="match status" value="1"/>
</dbReference>
<evidence type="ECO:0000256" key="1">
    <source>
        <dbReference type="ARBA" id="ARBA00004477"/>
    </source>
</evidence>
<gene>
    <name evidence="9" type="ORF">AAP_00698</name>
</gene>
<feature type="compositionally biased region" description="Pro residues" evidence="7">
    <location>
        <begin position="1"/>
        <end position="10"/>
    </location>
</feature>
<sequence length="473" mass="51222">MVPDSPPLLRPRPRRPADLDPLRHFDISADNDHSEPTTPNELSPSSSSYSPWSRLTPISSNPQQLRSSQSQQQLLPDDSPAPFEAGRSRSILNLTSSTLQGIYGTADDESAAPTPGSQTPVALRSLKSSLKLLALDDPAQSSSSNASLEGNATLPQPPLDAPSFLPRYRHGFWNLILPLLFRAIILFAIGFSYGSLITCLHNSNPRFSFQDGLSAATSAANITSTVASSFQSLWSAQPAWPLLPALVVEDGQWWFRLSWGFAGILLGGLLPYLDFRLQLRDIASSSNKHDLASSGINAVSDCRGANINRRNSLQPERRASVTLPSRRTSIVDDSSLHFEDSGTIGDWNPMIRGIGVFVGIAFAIRNLPWESTQQVSLTLALVNPFLWYLVDGTRTGFVLSSLVGIGGALVLLLVNPDIVPPPATFNLLSSRGSIALGGTALRYETIAVTVWIASVLFCSCVCFGNIGRRMMLR</sequence>
<name>A0A168CVB9_9EURO</name>
<dbReference type="Proteomes" id="UP000242877">
    <property type="component" value="Unassembled WGS sequence"/>
</dbReference>
<evidence type="ECO:0000256" key="7">
    <source>
        <dbReference type="SAM" id="MobiDB-lite"/>
    </source>
</evidence>
<evidence type="ECO:0000256" key="8">
    <source>
        <dbReference type="SAM" id="Phobius"/>
    </source>
</evidence>
<dbReference type="OrthoDB" id="205546at2759"/>
<dbReference type="Pfam" id="PF07281">
    <property type="entry name" value="INSIG"/>
    <property type="match status" value="1"/>
</dbReference>
<keyword evidence="6 8" id="KW-0472">Membrane</keyword>
<protein>
    <submittedName>
        <fullName evidence="9">Insulin-induced protein</fullName>
    </submittedName>
</protein>
<dbReference type="GO" id="GO:0005789">
    <property type="term" value="C:endoplasmic reticulum membrane"/>
    <property type="evidence" value="ECO:0007669"/>
    <property type="project" value="UniProtKB-SubCell"/>
</dbReference>
<dbReference type="InterPro" id="IPR025929">
    <property type="entry name" value="INSIG_fam"/>
</dbReference>
<evidence type="ECO:0000256" key="6">
    <source>
        <dbReference type="ARBA" id="ARBA00023136"/>
    </source>
</evidence>
<dbReference type="PANTHER" id="PTHR15301">
    <property type="entry name" value="INSULIN-INDUCED GENE 1"/>
    <property type="match status" value="1"/>
</dbReference>
<keyword evidence="4" id="KW-0256">Endoplasmic reticulum</keyword>
<keyword evidence="5 8" id="KW-1133">Transmembrane helix</keyword>
<feature type="transmembrane region" description="Helical" evidence="8">
    <location>
        <begin position="172"/>
        <end position="193"/>
    </location>
</feature>
<dbReference type="EMBL" id="AZGZ01000002">
    <property type="protein sequence ID" value="KZZ97055.1"/>
    <property type="molecule type" value="Genomic_DNA"/>
</dbReference>
<feature type="compositionally biased region" description="Low complexity" evidence="7">
    <location>
        <begin position="36"/>
        <end position="80"/>
    </location>
</feature>
<keyword evidence="3 8" id="KW-0812">Transmembrane</keyword>
<keyword evidence="10" id="KW-1185">Reference proteome</keyword>
<evidence type="ECO:0000313" key="10">
    <source>
        <dbReference type="Proteomes" id="UP000242877"/>
    </source>
</evidence>
<evidence type="ECO:0000256" key="5">
    <source>
        <dbReference type="ARBA" id="ARBA00022989"/>
    </source>
</evidence>
<feature type="transmembrane region" description="Helical" evidence="8">
    <location>
        <begin position="253"/>
        <end position="273"/>
    </location>
</feature>
<dbReference type="VEuPathDB" id="FungiDB:AAP_00698"/>